<dbReference type="Pfam" id="PF00226">
    <property type="entry name" value="DnaJ"/>
    <property type="match status" value="1"/>
</dbReference>
<sequence length="58" mass="6455">HYEILQIKTDATPAQIRGAYRAAARAHHPDKGGDASAFAKVQLAFETLSDPKRRETYD</sequence>
<dbReference type="Proteomes" id="UP000001876">
    <property type="component" value="Unassembled WGS sequence"/>
</dbReference>
<evidence type="ECO:0000259" key="1">
    <source>
        <dbReference type="PROSITE" id="PS50076"/>
    </source>
</evidence>
<dbReference type="EMBL" id="GG663739">
    <property type="protein sequence ID" value="EEH57019.1"/>
    <property type="molecule type" value="Genomic_DNA"/>
</dbReference>
<dbReference type="SUPFAM" id="SSF46565">
    <property type="entry name" value="Chaperone J-domain"/>
    <property type="match status" value="1"/>
</dbReference>
<name>C1MRT2_MICPC</name>
<dbReference type="GeneID" id="9684367"/>
<dbReference type="PROSITE" id="PS50076">
    <property type="entry name" value="DNAJ_2"/>
    <property type="match status" value="1"/>
</dbReference>
<protein>
    <submittedName>
        <fullName evidence="2">Predicted protein</fullName>
    </submittedName>
</protein>
<feature type="domain" description="J" evidence="1">
    <location>
        <begin position="1"/>
        <end position="58"/>
    </location>
</feature>
<dbReference type="STRING" id="564608.C1MRT2"/>
<dbReference type="PANTHER" id="PTHR44240">
    <property type="entry name" value="DNAJ DOMAIN (PROKARYOTIC HEAT SHOCK PROTEIN)-RELATED"/>
    <property type="match status" value="1"/>
</dbReference>
<dbReference type="AlphaFoldDB" id="C1MRT2"/>
<dbReference type="CDD" id="cd06257">
    <property type="entry name" value="DnaJ"/>
    <property type="match status" value="1"/>
</dbReference>
<dbReference type="PANTHER" id="PTHR44240:SF10">
    <property type="entry name" value="J DOMAIN-CONTAINING PROTEIN"/>
    <property type="match status" value="1"/>
</dbReference>
<dbReference type="SMART" id="SM00271">
    <property type="entry name" value="DnaJ"/>
    <property type="match status" value="1"/>
</dbReference>
<gene>
    <name evidence="2" type="ORF">MICPUCDRAFT_12143</name>
</gene>
<dbReference type="OMA" id="ECHPDKG"/>
<dbReference type="InterPro" id="IPR052276">
    <property type="entry name" value="Diphthamide-biosynth_chaperone"/>
</dbReference>
<dbReference type="InterPro" id="IPR001623">
    <property type="entry name" value="DnaJ_domain"/>
</dbReference>
<dbReference type="eggNOG" id="ENOG502SEHN">
    <property type="taxonomic scope" value="Eukaryota"/>
</dbReference>
<reference evidence="2 3" key="1">
    <citation type="journal article" date="2009" name="Science">
        <title>Green evolution and dynamic adaptations revealed by genomes of the marine picoeukaryotes Micromonas.</title>
        <authorList>
            <person name="Worden A.Z."/>
            <person name="Lee J.H."/>
            <person name="Mock T."/>
            <person name="Rouze P."/>
            <person name="Simmons M.P."/>
            <person name="Aerts A.L."/>
            <person name="Allen A.E."/>
            <person name="Cuvelier M.L."/>
            <person name="Derelle E."/>
            <person name="Everett M.V."/>
            <person name="Foulon E."/>
            <person name="Grimwood J."/>
            <person name="Gundlach H."/>
            <person name="Henrissat B."/>
            <person name="Napoli C."/>
            <person name="McDonald S.M."/>
            <person name="Parker M.S."/>
            <person name="Rombauts S."/>
            <person name="Salamov A."/>
            <person name="Von Dassow P."/>
            <person name="Badger J.H."/>
            <person name="Coutinho P.M."/>
            <person name="Demir E."/>
            <person name="Dubchak I."/>
            <person name="Gentemann C."/>
            <person name="Eikrem W."/>
            <person name="Gready J.E."/>
            <person name="John U."/>
            <person name="Lanier W."/>
            <person name="Lindquist E.A."/>
            <person name="Lucas S."/>
            <person name="Mayer K.F."/>
            <person name="Moreau H."/>
            <person name="Not F."/>
            <person name="Otillar R."/>
            <person name="Panaud O."/>
            <person name="Pangilinan J."/>
            <person name="Paulsen I."/>
            <person name="Piegu B."/>
            <person name="Poliakov A."/>
            <person name="Robbens S."/>
            <person name="Schmutz J."/>
            <person name="Toulza E."/>
            <person name="Wyss T."/>
            <person name="Zelensky A."/>
            <person name="Zhou K."/>
            <person name="Armbrust E.V."/>
            <person name="Bhattacharya D."/>
            <person name="Goodenough U.W."/>
            <person name="Van de Peer Y."/>
            <person name="Grigoriev I.V."/>
        </authorList>
    </citation>
    <scope>NUCLEOTIDE SEQUENCE [LARGE SCALE GENOMIC DNA]</scope>
    <source>
        <strain evidence="2 3">CCMP1545</strain>
    </source>
</reference>
<dbReference type="OrthoDB" id="445556at2759"/>
<dbReference type="Gene3D" id="1.10.287.110">
    <property type="entry name" value="DnaJ domain"/>
    <property type="match status" value="1"/>
</dbReference>
<feature type="non-terminal residue" evidence="2">
    <location>
        <position position="1"/>
    </location>
</feature>
<proteinExistence type="predicted"/>
<dbReference type="InterPro" id="IPR018253">
    <property type="entry name" value="DnaJ_domain_CS"/>
</dbReference>
<evidence type="ECO:0000313" key="2">
    <source>
        <dbReference type="EMBL" id="EEH57019.1"/>
    </source>
</evidence>
<keyword evidence="3" id="KW-1185">Reference proteome</keyword>
<dbReference type="InterPro" id="IPR036869">
    <property type="entry name" value="J_dom_sf"/>
</dbReference>
<dbReference type="PRINTS" id="PR00625">
    <property type="entry name" value="JDOMAIN"/>
</dbReference>
<evidence type="ECO:0000313" key="3">
    <source>
        <dbReference type="Proteomes" id="UP000001876"/>
    </source>
</evidence>
<dbReference type="PROSITE" id="PS00636">
    <property type="entry name" value="DNAJ_1"/>
    <property type="match status" value="1"/>
</dbReference>
<dbReference type="KEGG" id="mpp:MICPUCDRAFT_12143"/>
<accession>C1MRT2</accession>
<organism evidence="3">
    <name type="scientific">Micromonas pusilla (strain CCMP1545)</name>
    <name type="common">Picoplanktonic green alga</name>
    <dbReference type="NCBI Taxonomy" id="564608"/>
    <lineage>
        <taxon>Eukaryota</taxon>
        <taxon>Viridiplantae</taxon>
        <taxon>Chlorophyta</taxon>
        <taxon>Mamiellophyceae</taxon>
        <taxon>Mamiellales</taxon>
        <taxon>Mamiellaceae</taxon>
        <taxon>Micromonas</taxon>
    </lineage>
</organism>
<feature type="non-terminal residue" evidence="2">
    <location>
        <position position="58"/>
    </location>
</feature>
<dbReference type="RefSeq" id="XP_003058564.1">
    <property type="nucleotide sequence ID" value="XM_003058518.1"/>
</dbReference>